<evidence type="ECO:0000256" key="1">
    <source>
        <dbReference type="ARBA" id="ARBA00023157"/>
    </source>
</evidence>
<dbReference type="Gene3D" id="4.10.400.10">
    <property type="entry name" value="Low-density Lipoprotein Receptor"/>
    <property type="match status" value="1"/>
</dbReference>
<evidence type="ECO:0000256" key="3">
    <source>
        <dbReference type="SAM" id="MobiDB-lite"/>
    </source>
</evidence>
<feature type="compositionally biased region" description="Low complexity" evidence="3">
    <location>
        <begin position="452"/>
        <end position="473"/>
    </location>
</feature>
<dbReference type="PROSITE" id="PS01180">
    <property type="entry name" value="CUB"/>
    <property type="match status" value="1"/>
</dbReference>
<dbReference type="Gene3D" id="2.60.120.290">
    <property type="entry name" value="Spermadhesin, CUB domain"/>
    <property type="match status" value="1"/>
</dbReference>
<feature type="compositionally biased region" description="Low complexity" evidence="3">
    <location>
        <begin position="584"/>
        <end position="612"/>
    </location>
</feature>
<feature type="compositionally biased region" description="Basic residues" evidence="3">
    <location>
        <begin position="614"/>
        <end position="628"/>
    </location>
</feature>
<evidence type="ECO:0000256" key="5">
    <source>
        <dbReference type="SAM" id="SignalP"/>
    </source>
</evidence>
<dbReference type="AlphaFoldDB" id="A0A068Y7Y1"/>
<dbReference type="SUPFAM" id="SSF49854">
    <property type="entry name" value="Spermadhesin, CUB domain"/>
    <property type="match status" value="1"/>
</dbReference>
<dbReference type="Proteomes" id="UP000017246">
    <property type="component" value="Unassembled WGS sequence"/>
</dbReference>
<dbReference type="InterPro" id="IPR000859">
    <property type="entry name" value="CUB_dom"/>
</dbReference>
<reference evidence="7" key="2">
    <citation type="submission" date="2015-11" db="EMBL/GenBank/DDBJ databases">
        <authorList>
            <person name="Zhang Y."/>
            <person name="Guo Z."/>
        </authorList>
    </citation>
    <scope>NUCLEOTIDE SEQUENCE</scope>
</reference>
<dbReference type="PROSITE" id="PS50068">
    <property type="entry name" value="LDLRA_2"/>
    <property type="match status" value="1"/>
</dbReference>
<protein>
    <submittedName>
        <fullName evidence="7">CUB</fullName>
    </submittedName>
</protein>
<feature type="domain" description="CUB" evidence="6">
    <location>
        <begin position="61"/>
        <end position="201"/>
    </location>
</feature>
<reference evidence="7" key="1">
    <citation type="journal article" date="2013" name="Nature">
        <title>The genomes of four tapeworm species reveal adaptations to parasitism.</title>
        <authorList>
            <person name="Tsai I.J."/>
            <person name="Zarowiecki M."/>
            <person name="Holroyd N."/>
            <person name="Garciarrubio A."/>
            <person name="Sanchez-Flores A."/>
            <person name="Brooks K.L."/>
            <person name="Tracey A."/>
            <person name="Bobes R.J."/>
            <person name="Fragoso G."/>
            <person name="Sciutto E."/>
            <person name="Aslett M."/>
            <person name="Beasley H."/>
            <person name="Bennett H.M."/>
            <person name="Cai J."/>
            <person name="Camicia F."/>
            <person name="Clark R."/>
            <person name="Cucher M."/>
            <person name="De Silva N."/>
            <person name="Day T.A."/>
            <person name="Deplazes P."/>
            <person name="Estrada K."/>
            <person name="Fernandez C."/>
            <person name="Holland P.W."/>
            <person name="Hou J."/>
            <person name="Hu S."/>
            <person name="Huckvale T."/>
            <person name="Hung S.S."/>
            <person name="Kamenetzky L."/>
            <person name="Keane J.A."/>
            <person name="Kiss F."/>
            <person name="Koziol U."/>
            <person name="Lambert O."/>
            <person name="Liu K."/>
            <person name="Luo X."/>
            <person name="Luo Y."/>
            <person name="Macchiaroli N."/>
            <person name="Nichol S."/>
            <person name="Paps J."/>
            <person name="Parkinson J."/>
            <person name="Pouchkina-Stantcheva N."/>
            <person name="Riddiford N."/>
            <person name="Rosenzvit M."/>
            <person name="Salinas G."/>
            <person name="Wasmuth J.D."/>
            <person name="Zamanian M."/>
            <person name="Zheng Y."/>
            <person name="Cai X."/>
            <person name="Soberon X."/>
            <person name="Olson P.D."/>
            <person name="Laclette J.P."/>
            <person name="Brehm K."/>
            <person name="Berriman M."/>
            <person name="Garciarrubio A."/>
            <person name="Bobes R.J."/>
            <person name="Fragoso G."/>
            <person name="Sanchez-Flores A."/>
            <person name="Estrada K."/>
            <person name="Cevallos M.A."/>
            <person name="Morett E."/>
            <person name="Gonzalez V."/>
            <person name="Portillo T."/>
            <person name="Ochoa-Leyva A."/>
            <person name="Jose M.V."/>
            <person name="Sciutto E."/>
            <person name="Landa A."/>
            <person name="Jimenez L."/>
            <person name="Valdes V."/>
            <person name="Carrero J.C."/>
            <person name="Larralde C."/>
            <person name="Morales-Montor J."/>
            <person name="Limon-Lason J."/>
            <person name="Soberon X."/>
            <person name="Laclette J.P."/>
        </authorList>
    </citation>
    <scope>NUCLEOTIDE SEQUENCE [LARGE SCALE GENOMIC DNA]</scope>
</reference>
<dbReference type="CDD" id="cd00041">
    <property type="entry name" value="CUB"/>
    <property type="match status" value="1"/>
</dbReference>
<dbReference type="STRING" id="6211.A0A068Y7Y1"/>
<dbReference type="EMBL" id="LN902845">
    <property type="protein sequence ID" value="CUT98778.1"/>
    <property type="molecule type" value="Genomic_DNA"/>
</dbReference>
<keyword evidence="4" id="KW-0812">Transmembrane</keyword>
<evidence type="ECO:0000313" key="7">
    <source>
        <dbReference type="EMBL" id="CUT98778.1"/>
    </source>
</evidence>
<evidence type="ECO:0000313" key="8">
    <source>
        <dbReference type="Proteomes" id="UP000017246"/>
    </source>
</evidence>
<dbReference type="InterPro" id="IPR035914">
    <property type="entry name" value="Sperma_CUB_dom_sf"/>
</dbReference>
<feature type="compositionally biased region" description="Polar residues" evidence="3">
    <location>
        <begin position="474"/>
        <end position="493"/>
    </location>
</feature>
<keyword evidence="5" id="KW-0732">Signal</keyword>
<name>A0A068Y7Y1_ECHMU</name>
<accession>A0A068Y7Y1</accession>
<comment type="caution">
    <text evidence="2">Lacks conserved residue(s) required for the propagation of feature annotation.</text>
</comment>
<proteinExistence type="predicted"/>
<evidence type="ECO:0000259" key="6">
    <source>
        <dbReference type="PROSITE" id="PS01180"/>
    </source>
</evidence>
<feature type="signal peptide" evidence="5">
    <location>
        <begin position="1"/>
        <end position="24"/>
    </location>
</feature>
<feature type="region of interest" description="Disordered" evidence="3">
    <location>
        <begin position="452"/>
        <end position="500"/>
    </location>
</feature>
<feature type="chain" id="PRO_5009741587" evidence="5">
    <location>
        <begin position="25"/>
        <end position="659"/>
    </location>
</feature>
<sequence length="659" mass="71470">MHLFFPVYTLFLALPMCILATGSATNTRKFILSRDCSSMPTSIVGLEESQTKTLRIDDLESGAIIYSHDFEPDALTNASFTILGQNYYAQYPLAFSCEVVIHAPLDNGRIMLTIESFFIPSSDQTCKDDFLYVFDSNTARSKAMPEAGGEQGLCLSHYPKIPVFSSKSYICIAFHTSNSLRFQFPNSEAMTPGFKIVVTAFQEILGQTSACPEGRFYCGSVKNAALGGVPSVINFTGVGESRSSVRLPSMGICVSERVCCDGVFNCPDGRDEFASLCNHFQGGGSTDQDISFLGQFLSLGLTTSVSIMVAAALFIILCLGCIICLCRQNRLNARSTNSPTAVVNTVFNGVNRTCSGVLAVPHTDPSSLLNGVRKSPDDFHSQILATPTQQHQIVLPPAKSMGDLFQPHQLSPNSPMLRHFQEYPSSPQPPTLGSWNTQPICYSVAHHPQWLPQQQQQQQHQQQVHQQMPLSPQNQTQNRVSGATPSSNVPTCPQQLQQQSHLLHSTRFPYQHPETSSLVADGGIVYLGEIGSGSGSGGSRPATSSRRPRRRSGRAMDTQSSSSIGCGPSTRGAQSAEGAPRTASNSPHSVGPSWSSSRGTTANNPSANSSANVRPHHHRHHHHRRRRRQDGSGGTSSGKQSTRNHSTNSSEKIAYPVEL</sequence>
<keyword evidence="4" id="KW-0472">Membrane</keyword>
<dbReference type="SUPFAM" id="SSF57424">
    <property type="entry name" value="LDL receptor-like module"/>
    <property type="match status" value="1"/>
</dbReference>
<evidence type="ECO:0000256" key="2">
    <source>
        <dbReference type="PROSITE-ProRule" id="PRU00124"/>
    </source>
</evidence>
<keyword evidence="4" id="KW-1133">Transmembrane helix</keyword>
<dbReference type="OrthoDB" id="2019384at2759"/>
<evidence type="ECO:0000256" key="4">
    <source>
        <dbReference type="SAM" id="Phobius"/>
    </source>
</evidence>
<keyword evidence="1" id="KW-1015">Disulfide bond</keyword>
<feature type="transmembrane region" description="Helical" evidence="4">
    <location>
        <begin position="305"/>
        <end position="326"/>
    </location>
</feature>
<dbReference type="Pfam" id="PF00431">
    <property type="entry name" value="CUB"/>
    <property type="match status" value="1"/>
</dbReference>
<feature type="region of interest" description="Disordered" evidence="3">
    <location>
        <begin position="529"/>
        <end position="659"/>
    </location>
</feature>
<keyword evidence="8" id="KW-1185">Reference proteome</keyword>
<organism evidence="7 8">
    <name type="scientific">Echinococcus multilocularis</name>
    <name type="common">Fox tapeworm</name>
    <dbReference type="NCBI Taxonomy" id="6211"/>
    <lineage>
        <taxon>Eukaryota</taxon>
        <taxon>Metazoa</taxon>
        <taxon>Spiralia</taxon>
        <taxon>Lophotrochozoa</taxon>
        <taxon>Platyhelminthes</taxon>
        <taxon>Cestoda</taxon>
        <taxon>Eucestoda</taxon>
        <taxon>Cyclophyllidea</taxon>
        <taxon>Taeniidae</taxon>
        <taxon>Echinococcus</taxon>
    </lineage>
</organism>
<dbReference type="InterPro" id="IPR036055">
    <property type="entry name" value="LDL_receptor-like_sf"/>
</dbReference>
<dbReference type="InterPro" id="IPR002172">
    <property type="entry name" value="LDrepeatLR_classA_rpt"/>
</dbReference>